<dbReference type="RefSeq" id="WP_025345012.1">
    <property type="nucleotide sequence ID" value="NZ_CP007201.1"/>
</dbReference>
<proteinExistence type="predicted"/>
<dbReference type="AlphaFoldDB" id="A0AA86E012"/>
<accession>A0AA86E012</accession>
<reference evidence="1 2" key="1">
    <citation type="journal article" date="2014" name="Environ. Microbiol.">
        <title>Insights into organohalide respiration and the versatile catabolism of Sulfurospirillum multivorans gained from comparative genomics and physiological studies.</title>
        <authorList>
            <person name="Goris T."/>
            <person name="Schubert T."/>
            <person name="Gadkari J."/>
            <person name="Wubet T."/>
            <person name="Tarkka M."/>
            <person name="Buscot F."/>
            <person name="Adrian L."/>
            <person name="Diekert G."/>
        </authorList>
    </citation>
    <scope>NUCLEOTIDE SEQUENCE [LARGE SCALE GENOMIC DNA]</scope>
    <source>
        <strain evidence="2">DM 12446 / JCM 15788 / NBRC 109480</strain>
    </source>
</reference>
<organism evidence="1 2">
    <name type="scientific">Sulfurospirillum multivorans (strain DM 12446 / JCM 15788 / NBRC 109480)</name>
    <dbReference type="NCBI Taxonomy" id="1150621"/>
    <lineage>
        <taxon>Bacteria</taxon>
        <taxon>Pseudomonadati</taxon>
        <taxon>Campylobacterota</taxon>
        <taxon>Epsilonproteobacteria</taxon>
        <taxon>Campylobacterales</taxon>
        <taxon>Sulfurospirillaceae</taxon>
        <taxon>Sulfurospirillum</taxon>
    </lineage>
</organism>
<evidence type="ECO:0000313" key="2">
    <source>
        <dbReference type="Proteomes" id="UP000019322"/>
    </source>
</evidence>
<protein>
    <submittedName>
        <fullName evidence="1">Uncharacterized protein</fullName>
    </submittedName>
</protein>
<name>A0AA86E012_SULMK</name>
<dbReference type="EMBL" id="CP007201">
    <property type="protein sequence ID" value="AHJ13140.1"/>
    <property type="molecule type" value="Genomic_DNA"/>
</dbReference>
<sequence>MNEIISLLEKVEHQVLNLPIATKIQEDVYQNLNGALSMLKVQSSFLNLFAPICFNAPGDLIKKADELGVKPYDGASIVTYFIHVAGKLCRSTNTRLFYLKTPHSKATFESLLDHNFKIAFGKNNVFLGSNGFHGSLLIVETIEESEHA</sequence>
<gene>
    <name evidence="1" type="ORF">SMUL_1885</name>
</gene>
<evidence type="ECO:0000313" key="1">
    <source>
        <dbReference type="EMBL" id="AHJ13140.1"/>
    </source>
</evidence>
<dbReference type="Proteomes" id="UP000019322">
    <property type="component" value="Chromosome"/>
</dbReference>
<dbReference type="KEGG" id="smul:SMUL_1885"/>